<dbReference type="Gene3D" id="1.20.1250.20">
    <property type="entry name" value="MFS general substrate transporter like domains"/>
    <property type="match status" value="1"/>
</dbReference>
<dbReference type="InterPro" id="IPR036259">
    <property type="entry name" value="MFS_trans_sf"/>
</dbReference>
<keyword evidence="6 7" id="KW-0472">Membrane</keyword>
<evidence type="ECO:0000256" key="2">
    <source>
        <dbReference type="ARBA" id="ARBA00008335"/>
    </source>
</evidence>
<dbReference type="GO" id="GO:0022857">
    <property type="term" value="F:transmembrane transporter activity"/>
    <property type="evidence" value="ECO:0007669"/>
    <property type="project" value="InterPro"/>
</dbReference>
<dbReference type="STRING" id="995034.SAMN05216219_0741"/>
<feature type="transmembrane region" description="Helical" evidence="7">
    <location>
        <begin position="269"/>
        <end position="288"/>
    </location>
</feature>
<dbReference type="InterPro" id="IPR011701">
    <property type="entry name" value="MFS"/>
</dbReference>
<evidence type="ECO:0000256" key="3">
    <source>
        <dbReference type="ARBA" id="ARBA00022448"/>
    </source>
</evidence>
<evidence type="ECO:0000313" key="9">
    <source>
        <dbReference type="Proteomes" id="UP000198867"/>
    </source>
</evidence>
<feature type="transmembrane region" description="Helical" evidence="7">
    <location>
        <begin position="236"/>
        <end position="257"/>
    </location>
</feature>
<evidence type="ECO:0000256" key="1">
    <source>
        <dbReference type="ARBA" id="ARBA00004127"/>
    </source>
</evidence>
<feature type="transmembrane region" description="Helical" evidence="7">
    <location>
        <begin position="328"/>
        <end position="347"/>
    </location>
</feature>
<sequence>MSDSAGIRSRVGLFAAFAGMGGTAAAIPALIPSLELRLGSAALTAVPALFTGLLIGVLLSAPLLVRLRARTVAALGALVQAASLIALILVTAGNAVVLVAAVAGVGFGLTEAAASVAAKRSTAGSATRTLAALTGTVAVVAAVTPILVAVAAGGWWLIPVLVAVLHLTASFALFSSDEAAPDPVRDSPNFGGPRWSTGGVRAFALAALALVIYVGIETVFSGWSAVIPAAVLGLNAQTAALGTSVFWICMAAGRFLAAGLLHRGLRPGVLLVACTAVAASALGSAVLAPAPFGLLGLAAAVVAMAPVYSLVLGEALDRLPSGAAARATGPLVAAGALGGTLVPAAVLVNGLGPTSAETFLLSAVLCLVLCAGASLVLLFSRPSVLPVSPPLTAAQHEGSTP</sequence>
<reference evidence="9" key="1">
    <citation type="submission" date="2016-10" db="EMBL/GenBank/DDBJ databases">
        <authorList>
            <person name="Varghese N."/>
            <person name="Submissions S."/>
        </authorList>
    </citation>
    <scope>NUCLEOTIDE SEQUENCE [LARGE SCALE GENOMIC DNA]</scope>
    <source>
        <strain evidence="9">CGMCC 1.11101</strain>
    </source>
</reference>
<proteinExistence type="inferred from homology"/>
<dbReference type="PANTHER" id="PTHR23514:SF3">
    <property type="entry name" value="BYPASS OF STOP CODON PROTEIN 6"/>
    <property type="match status" value="1"/>
</dbReference>
<feature type="transmembrane region" description="Helical" evidence="7">
    <location>
        <begin position="294"/>
        <end position="316"/>
    </location>
</feature>
<keyword evidence="3" id="KW-0813">Transport</keyword>
<comment type="similarity">
    <text evidence="2">Belongs to the major facilitator superfamily.</text>
</comment>
<dbReference type="Proteomes" id="UP000198867">
    <property type="component" value="Unassembled WGS sequence"/>
</dbReference>
<evidence type="ECO:0000256" key="4">
    <source>
        <dbReference type="ARBA" id="ARBA00022692"/>
    </source>
</evidence>
<feature type="transmembrane region" description="Helical" evidence="7">
    <location>
        <begin position="156"/>
        <end position="174"/>
    </location>
</feature>
<keyword evidence="5 7" id="KW-1133">Transmembrane helix</keyword>
<keyword evidence="9" id="KW-1185">Reference proteome</keyword>
<dbReference type="Pfam" id="PF07690">
    <property type="entry name" value="MFS_1"/>
    <property type="match status" value="1"/>
</dbReference>
<feature type="transmembrane region" description="Helical" evidence="7">
    <location>
        <begin position="359"/>
        <end position="379"/>
    </location>
</feature>
<comment type="subcellular location">
    <subcellularLocation>
        <location evidence="1">Endomembrane system</location>
        <topology evidence="1">Multi-pass membrane protein</topology>
    </subcellularLocation>
</comment>
<feature type="transmembrane region" description="Helical" evidence="7">
    <location>
        <begin position="130"/>
        <end position="150"/>
    </location>
</feature>
<protein>
    <submittedName>
        <fullName evidence="8">Fucose permease</fullName>
    </submittedName>
</protein>
<keyword evidence="4 7" id="KW-0812">Transmembrane</keyword>
<evidence type="ECO:0000256" key="7">
    <source>
        <dbReference type="SAM" id="Phobius"/>
    </source>
</evidence>
<dbReference type="InterPro" id="IPR051788">
    <property type="entry name" value="MFS_Transporter"/>
</dbReference>
<organism evidence="8 9">
    <name type="scientific">Mycetocola miduiensis</name>
    <dbReference type="NCBI Taxonomy" id="995034"/>
    <lineage>
        <taxon>Bacteria</taxon>
        <taxon>Bacillati</taxon>
        <taxon>Actinomycetota</taxon>
        <taxon>Actinomycetes</taxon>
        <taxon>Micrococcales</taxon>
        <taxon>Microbacteriaceae</taxon>
        <taxon>Mycetocola</taxon>
    </lineage>
</organism>
<feature type="transmembrane region" description="Helical" evidence="7">
    <location>
        <begin position="96"/>
        <end position="118"/>
    </location>
</feature>
<feature type="transmembrane region" description="Helical" evidence="7">
    <location>
        <begin position="195"/>
        <end position="216"/>
    </location>
</feature>
<evidence type="ECO:0000256" key="5">
    <source>
        <dbReference type="ARBA" id="ARBA00022989"/>
    </source>
</evidence>
<accession>A0A1I4Z5B6</accession>
<evidence type="ECO:0000256" key="6">
    <source>
        <dbReference type="ARBA" id="ARBA00023136"/>
    </source>
</evidence>
<feature type="transmembrane region" description="Helical" evidence="7">
    <location>
        <begin position="12"/>
        <end position="31"/>
    </location>
</feature>
<dbReference type="AlphaFoldDB" id="A0A1I4Z5B6"/>
<dbReference type="SUPFAM" id="SSF103473">
    <property type="entry name" value="MFS general substrate transporter"/>
    <property type="match status" value="1"/>
</dbReference>
<evidence type="ECO:0000313" key="8">
    <source>
        <dbReference type="EMBL" id="SFN45357.1"/>
    </source>
</evidence>
<name>A0A1I4Z5B6_9MICO</name>
<feature type="transmembrane region" description="Helical" evidence="7">
    <location>
        <begin position="72"/>
        <end position="90"/>
    </location>
</feature>
<dbReference type="GO" id="GO:0012505">
    <property type="term" value="C:endomembrane system"/>
    <property type="evidence" value="ECO:0007669"/>
    <property type="project" value="UniProtKB-SubCell"/>
</dbReference>
<dbReference type="EMBL" id="FOVM01000001">
    <property type="protein sequence ID" value="SFN45357.1"/>
    <property type="molecule type" value="Genomic_DNA"/>
</dbReference>
<dbReference type="GO" id="GO:0016020">
    <property type="term" value="C:membrane"/>
    <property type="evidence" value="ECO:0007669"/>
    <property type="project" value="TreeGrafter"/>
</dbReference>
<gene>
    <name evidence="8" type="ORF">SAMN05216219_0741</name>
</gene>
<dbReference type="PANTHER" id="PTHR23514">
    <property type="entry name" value="BYPASS OF STOP CODON PROTEIN 6"/>
    <property type="match status" value="1"/>
</dbReference>
<feature type="transmembrane region" description="Helical" evidence="7">
    <location>
        <begin position="43"/>
        <end position="65"/>
    </location>
</feature>